<evidence type="ECO:0000256" key="10">
    <source>
        <dbReference type="ARBA" id="ARBA00023303"/>
    </source>
</evidence>
<feature type="transmembrane region" description="Helical" evidence="11">
    <location>
        <begin position="314"/>
        <end position="334"/>
    </location>
</feature>
<dbReference type="Proteomes" id="UP000440578">
    <property type="component" value="Unassembled WGS sequence"/>
</dbReference>
<accession>A0A6A4W041</accession>
<dbReference type="EMBL" id="VIIS01001331">
    <property type="protein sequence ID" value="KAF0299795.1"/>
    <property type="molecule type" value="Genomic_DNA"/>
</dbReference>
<evidence type="ECO:0000256" key="11">
    <source>
        <dbReference type="RuleBase" id="RU000687"/>
    </source>
</evidence>
<dbReference type="InterPro" id="IPR006028">
    <property type="entry name" value="GABAA/Glycine_rcpt"/>
</dbReference>
<evidence type="ECO:0000256" key="5">
    <source>
        <dbReference type="ARBA" id="ARBA00022692"/>
    </source>
</evidence>
<dbReference type="InterPro" id="IPR036719">
    <property type="entry name" value="Neuro-gated_channel_TM_sf"/>
</dbReference>
<keyword evidence="6 11" id="KW-0732">Signal</keyword>
<protein>
    <submittedName>
        <fullName evidence="14">Glutamate-gated chloride channel</fullName>
    </submittedName>
</protein>
<dbReference type="GO" id="GO:0005886">
    <property type="term" value="C:plasma membrane"/>
    <property type="evidence" value="ECO:0007669"/>
    <property type="project" value="UniProtKB-SubCell"/>
</dbReference>
<dbReference type="InterPro" id="IPR018000">
    <property type="entry name" value="Neurotransmitter_ion_chnl_CS"/>
</dbReference>
<dbReference type="Pfam" id="PF02931">
    <property type="entry name" value="Neur_chan_LBD"/>
    <property type="match status" value="1"/>
</dbReference>
<keyword evidence="5 11" id="KW-0812">Transmembrane</keyword>
<evidence type="ECO:0000256" key="4">
    <source>
        <dbReference type="ARBA" id="ARBA00022475"/>
    </source>
</evidence>
<dbReference type="GO" id="GO:0004888">
    <property type="term" value="F:transmembrane signaling receptor activity"/>
    <property type="evidence" value="ECO:0007669"/>
    <property type="project" value="InterPro"/>
</dbReference>
<keyword evidence="15" id="KW-1185">Reference proteome</keyword>
<evidence type="ECO:0000256" key="8">
    <source>
        <dbReference type="ARBA" id="ARBA00023065"/>
    </source>
</evidence>
<keyword evidence="9 11" id="KW-0472">Membrane</keyword>
<keyword evidence="4" id="KW-1003">Cell membrane</keyword>
<reference evidence="14 15" key="1">
    <citation type="submission" date="2019-07" db="EMBL/GenBank/DDBJ databases">
        <title>Draft genome assembly of a fouling barnacle, Amphibalanus amphitrite (Darwin, 1854): The first reference genome for Thecostraca.</title>
        <authorList>
            <person name="Kim W."/>
        </authorList>
    </citation>
    <scope>NUCLEOTIDE SEQUENCE [LARGE SCALE GENOMIC DNA]</scope>
    <source>
        <strain evidence="14">SNU_AA5</strain>
        <tissue evidence="14">Soma without cirri and trophi</tissue>
    </source>
</reference>
<evidence type="ECO:0000313" key="15">
    <source>
        <dbReference type="Proteomes" id="UP000440578"/>
    </source>
</evidence>
<dbReference type="GO" id="GO:0005230">
    <property type="term" value="F:extracellular ligand-gated monoatomic ion channel activity"/>
    <property type="evidence" value="ECO:0007669"/>
    <property type="project" value="InterPro"/>
</dbReference>
<evidence type="ECO:0000256" key="1">
    <source>
        <dbReference type="ARBA" id="ARBA00004141"/>
    </source>
</evidence>
<feature type="transmembrane region" description="Helical" evidence="11">
    <location>
        <begin position="409"/>
        <end position="426"/>
    </location>
</feature>
<dbReference type="PRINTS" id="PR00252">
    <property type="entry name" value="NRIONCHANNEL"/>
</dbReference>
<evidence type="ECO:0000256" key="7">
    <source>
        <dbReference type="ARBA" id="ARBA00022989"/>
    </source>
</evidence>
<dbReference type="InterPro" id="IPR038050">
    <property type="entry name" value="Neuro_actylchol_rec"/>
</dbReference>
<comment type="caution">
    <text evidence="14">The sequence shown here is derived from an EMBL/GenBank/DDBJ whole genome shotgun (WGS) entry which is preliminary data.</text>
</comment>
<evidence type="ECO:0000256" key="6">
    <source>
        <dbReference type="ARBA" id="ARBA00022729"/>
    </source>
</evidence>
<feature type="signal peptide" evidence="11">
    <location>
        <begin position="1"/>
        <end position="28"/>
    </location>
</feature>
<keyword evidence="8 11" id="KW-0406">Ion transport</keyword>
<dbReference type="InterPro" id="IPR006202">
    <property type="entry name" value="Neur_chan_lig-bd"/>
</dbReference>
<evidence type="ECO:0000313" key="14">
    <source>
        <dbReference type="EMBL" id="KAF0299795.1"/>
    </source>
</evidence>
<keyword evidence="10 11" id="KW-0407">Ion channel</keyword>
<dbReference type="OrthoDB" id="6392443at2759"/>
<feature type="region of interest" description="Disordered" evidence="12">
    <location>
        <begin position="371"/>
        <end position="393"/>
    </location>
</feature>
<dbReference type="SUPFAM" id="SSF90112">
    <property type="entry name" value="Neurotransmitter-gated ion-channel transmembrane pore"/>
    <property type="match status" value="1"/>
</dbReference>
<sequence length="427" mass="46404">MGRTGTRRTGGLLLLVVMLINSLQSASARTDAEIFDMLVKGYKPEEAPDRYGANAGYIEVGVRAMLESIAVDEKGSAVTFQCLQRLTWDDIRLRYRSAPAAGGLVISHATAGVPTAPRIWLPSLMYPRALMVDFDNSMDNSFLVRPNGTITWQRRVHVMVPCEMQLDSFPWDENSCVFTIRQDLDGEVLMLNWTRVAGRPVQAGPHFSVTSFELTSLGVSSYTVSPNDITGESLRSKSLVMRVTLKRQSDYYVINDVIPTSILVVAAYMTFWLPPEAVMVRSLVSSFMLLACFLVSAITGRAAPLATSLTALNVWNLVCLLLLLWPLVQSLVVYHMSRRPSGGGGSGSGESGGVGALPKLMELNGNGEADVEAISPDPSLPPPPAEAELGPLPPRPGLRPQMVDVVSRVLYLLAFVVTAIVFGVLYS</sequence>
<evidence type="ECO:0000256" key="3">
    <source>
        <dbReference type="ARBA" id="ARBA00022448"/>
    </source>
</evidence>
<dbReference type="Gene3D" id="1.20.58.390">
    <property type="entry name" value="Neurotransmitter-gated ion-channel transmembrane domain"/>
    <property type="match status" value="1"/>
</dbReference>
<evidence type="ECO:0000256" key="2">
    <source>
        <dbReference type="ARBA" id="ARBA00004236"/>
    </source>
</evidence>
<dbReference type="PRINTS" id="PR00253">
    <property type="entry name" value="GABAARECEPTR"/>
</dbReference>
<gene>
    <name evidence="14" type="ORF">FJT64_027543</name>
</gene>
<keyword evidence="7 11" id="KW-1133">Transmembrane helix</keyword>
<feature type="domain" description="Neurotransmitter-gated ion-channel ligand-binding" evidence="13">
    <location>
        <begin position="33"/>
        <end position="248"/>
    </location>
</feature>
<feature type="chain" id="PRO_5025705081" evidence="11">
    <location>
        <begin position="29"/>
        <end position="427"/>
    </location>
</feature>
<proteinExistence type="inferred from homology"/>
<comment type="subcellular location">
    <subcellularLocation>
        <location evidence="2">Cell membrane</location>
    </subcellularLocation>
    <subcellularLocation>
        <location evidence="1">Membrane</location>
        <topology evidence="1">Multi-pass membrane protein</topology>
    </subcellularLocation>
</comment>
<feature type="transmembrane region" description="Helical" evidence="11">
    <location>
        <begin position="283"/>
        <end position="302"/>
    </location>
</feature>
<dbReference type="InterPro" id="IPR036734">
    <property type="entry name" value="Neur_chan_lig-bd_sf"/>
</dbReference>
<dbReference type="InterPro" id="IPR006201">
    <property type="entry name" value="Neur_channel"/>
</dbReference>
<comment type="similarity">
    <text evidence="11">Belongs to the ligand-gated ion channel (TC 1.A.9) family.</text>
</comment>
<dbReference type="PROSITE" id="PS00236">
    <property type="entry name" value="NEUROTR_ION_CHANNEL"/>
    <property type="match status" value="1"/>
</dbReference>
<dbReference type="Gene3D" id="2.70.170.10">
    <property type="entry name" value="Neurotransmitter-gated ion-channel ligand-binding domain"/>
    <property type="match status" value="1"/>
</dbReference>
<feature type="transmembrane region" description="Helical" evidence="11">
    <location>
        <begin position="251"/>
        <end position="271"/>
    </location>
</feature>
<name>A0A6A4W041_AMPAM</name>
<dbReference type="SUPFAM" id="SSF63712">
    <property type="entry name" value="Nicotinic receptor ligand binding domain-like"/>
    <property type="match status" value="1"/>
</dbReference>
<dbReference type="AlphaFoldDB" id="A0A6A4W041"/>
<evidence type="ECO:0000259" key="13">
    <source>
        <dbReference type="Pfam" id="PF02931"/>
    </source>
</evidence>
<keyword evidence="3 11" id="KW-0813">Transport</keyword>
<evidence type="ECO:0000256" key="9">
    <source>
        <dbReference type="ARBA" id="ARBA00023136"/>
    </source>
</evidence>
<organism evidence="14 15">
    <name type="scientific">Amphibalanus amphitrite</name>
    <name type="common">Striped barnacle</name>
    <name type="synonym">Balanus amphitrite</name>
    <dbReference type="NCBI Taxonomy" id="1232801"/>
    <lineage>
        <taxon>Eukaryota</taxon>
        <taxon>Metazoa</taxon>
        <taxon>Ecdysozoa</taxon>
        <taxon>Arthropoda</taxon>
        <taxon>Crustacea</taxon>
        <taxon>Multicrustacea</taxon>
        <taxon>Cirripedia</taxon>
        <taxon>Thoracica</taxon>
        <taxon>Thoracicalcarea</taxon>
        <taxon>Balanomorpha</taxon>
        <taxon>Balanoidea</taxon>
        <taxon>Balanidae</taxon>
        <taxon>Amphibalaninae</taxon>
        <taxon>Amphibalanus</taxon>
    </lineage>
</organism>
<dbReference type="PANTHER" id="PTHR18945">
    <property type="entry name" value="NEUROTRANSMITTER GATED ION CHANNEL"/>
    <property type="match status" value="1"/>
</dbReference>
<evidence type="ECO:0000256" key="12">
    <source>
        <dbReference type="SAM" id="MobiDB-lite"/>
    </source>
</evidence>
<feature type="compositionally biased region" description="Pro residues" evidence="12">
    <location>
        <begin position="378"/>
        <end position="393"/>
    </location>
</feature>